<proteinExistence type="inferred from homology"/>
<evidence type="ECO:0000256" key="1">
    <source>
        <dbReference type="ARBA" id="ARBA00004141"/>
    </source>
</evidence>
<feature type="transmembrane region" description="Helical" evidence="8">
    <location>
        <begin position="587"/>
        <end position="610"/>
    </location>
</feature>
<comment type="caution">
    <text evidence="13">The sequence shown here is derived from an EMBL/GenBank/DDBJ whole genome shotgun (WGS) entry which is preliminary data.</text>
</comment>
<dbReference type="PANTHER" id="PTHR13018">
    <property type="entry name" value="PROBABLE MEMBRANE PROTEIN DUF221-RELATED"/>
    <property type="match status" value="1"/>
</dbReference>
<accession>A0ABR3F4V4</accession>
<evidence type="ECO:0000313" key="14">
    <source>
        <dbReference type="Proteomes" id="UP001465976"/>
    </source>
</evidence>
<evidence type="ECO:0000259" key="12">
    <source>
        <dbReference type="Pfam" id="PF14703"/>
    </source>
</evidence>
<dbReference type="InterPro" id="IPR003864">
    <property type="entry name" value="CSC1/OSCA1-like_7TM"/>
</dbReference>
<feature type="domain" description="10TM putative phosphate transporter extracellular tail" evidence="10">
    <location>
        <begin position="895"/>
        <end position="979"/>
    </location>
</feature>
<feature type="transmembrane region" description="Helical" evidence="8">
    <location>
        <begin position="775"/>
        <end position="794"/>
    </location>
</feature>
<feature type="transmembrane region" description="Helical" evidence="8">
    <location>
        <begin position="541"/>
        <end position="567"/>
    </location>
</feature>
<evidence type="ECO:0000259" key="9">
    <source>
        <dbReference type="Pfam" id="PF02714"/>
    </source>
</evidence>
<feature type="compositionally biased region" description="Basic and acidic residues" evidence="7">
    <location>
        <begin position="884"/>
        <end position="902"/>
    </location>
</feature>
<evidence type="ECO:0000256" key="4">
    <source>
        <dbReference type="ARBA" id="ARBA00022692"/>
    </source>
</evidence>
<dbReference type="Pfam" id="PF13967">
    <property type="entry name" value="RSN1_TM"/>
    <property type="match status" value="1"/>
</dbReference>
<keyword evidence="6 8" id="KW-0472">Membrane</keyword>
<evidence type="ECO:0000313" key="13">
    <source>
        <dbReference type="EMBL" id="KAL0570068.1"/>
    </source>
</evidence>
<feature type="region of interest" description="Disordered" evidence="7">
    <location>
        <begin position="837"/>
        <end position="919"/>
    </location>
</feature>
<dbReference type="Pfam" id="PF02714">
    <property type="entry name" value="RSN1_7TM"/>
    <property type="match status" value="1"/>
</dbReference>
<feature type="transmembrane region" description="Helical" evidence="8">
    <location>
        <begin position="110"/>
        <end position="132"/>
    </location>
</feature>
<feature type="transmembrane region" description="Helical" evidence="8">
    <location>
        <begin position="630"/>
        <end position="661"/>
    </location>
</feature>
<keyword evidence="3" id="KW-0813">Transport</keyword>
<comment type="subcellular location">
    <subcellularLocation>
        <location evidence="1">Membrane</location>
        <topology evidence="1">Multi-pass membrane protein</topology>
    </subcellularLocation>
</comment>
<feature type="transmembrane region" description="Helical" evidence="8">
    <location>
        <begin position="152"/>
        <end position="170"/>
    </location>
</feature>
<evidence type="ECO:0000256" key="2">
    <source>
        <dbReference type="ARBA" id="ARBA00007779"/>
    </source>
</evidence>
<gene>
    <name evidence="13" type="primary">PHM7_2</name>
    <name evidence="13" type="ORF">V5O48_011898</name>
</gene>
<feature type="compositionally biased region" description="Basic and acidic residues" evidence="7">
    <location>
        <begin position="857"/>
        <end position="870"/>
    </location>
</feature>
<dbReference type="Pfam" id="PF14703">
    <property type="entry name" value="PHM7_cyt"/>
    <property type="match status" value="1"/>
</dbReference>
<evidence type="ECO:0000256" key="7">
    <source>
        <dbReference type="SAM" id="MobiDB-lite"/>
    </source>
</evidence>
<feature type="compositionally biased region" description="Basic and acidic residues" evidence="7">
    <location>
        <begin position="399"/>
        <end position="425"/>
    </location>
</feature>
<feature type="transmembrane region" description="Helical" evidence="8">
    <location>
        <begin position="752"/>
        <end position="769"/>
    </location>
</feature>
<feature type="transmembrane region" description="Helical" evidence="8">
    <location>
        <begin position="16"/>
        <end position="37"/>
    </location>
</feature>
<feature type="domain" description="CSC1/OSCA1-like N-terminal transmembrane" evidence="11">
    <location>
        <begin position="16"/>
        <end position="174"/>
    </location>
</feature>
<dbReference type="Proteomes" id="UP001465976">
    <property type="component" value="Unassembled WGS sequence"/>
</dbReference>
<keyword evidence="5 8" id="KW-1133">Transmembrane helix</keyword>
<keyword evidence="4 8" id="KW-0812">Transmembrane</keyword>
<feature type="region of interest" description="Disordered" evidence="7">
    <location>
        <begin position="392"/>
        <end position="429"/>
    </location>
</feature>
<feature type="domain" description="CSC1/OSCA1-like 7TM region" evidence="9">
    <location>
        <begin position="493"/>
        <end position="767"/>
    </location>
</feature>
<sequence>MSDIRDEAKTASTATFVTAIAFNGAVFGIELLAFALLRPYFRAIYEPRTYVPKKSQRVSPLVPSSERRFNPLAFIAWPFYLFKADHRDIKRANGLDAYFFVRFLRMMVKVFFPIWVVTWAVLLPVTSVGSRVGSNDGLDLFVFGNVETDKRARYSAHIILVWLSTFWLFYNIRNEMRHFVVTRQRHLIDPDHAKTVQANTVLITGIPLRYLTQVALTKTFGTLPGGVKKIWINRDLKELPEIYERRLKACNKLESAETKLLSTAAKLKLKEQKGKGKDPEAAQHDVVPEVTKEQRPTHKLGFLGLFGEKVDSIEWAREEIRVCTQLLEEGRSKIPDAIARGGEFTFEDDSDEEDQFGGQGGFIGVAGKVGHRAEQVGGKVGAVGGKVGEKIIRRKTKKTRGDEEAHDDAHDDAHASEKPTTHKQETIAGEDEAYPPVNSAFITFRKQVSAHLAGQVLVHHEPYRMSGKHIEVSPSDVIWSNLGLNPYEMKLRYVISWALTLGLIILWVFPVAFVGAISNIYSLCSKYKWLNWICTLPKPVVGIISGILPPVLLAVLFMLLPIVLRMLAKFEGIPKRSGVELSLMSRFFIFQVLHGFLIVTIASGIIPGLADFGKNPAGIPNLLAQKLPQASTFFLTYVILQGLSGTAGGFLRIVNLAIYYVKLIILGSTPRSVYDMKYKMGSVAWGTLFPGITLLVVISLGYSIISPIINGLACFTFFAFYEMYKFLFLYCYQQDVSTDTGGLFFPKAIQHVFVGLYVQQICLAALFFLAGGTTIIMGGLTVALIFVTVSFFVLRRVFNKRLTVVQIGFQLLIKNSYGPLIHALPLTLVDKMYVEEEESTDDEHNAEPVDKPAAVIAKEEREKQAAERGSRGRGPSVDTSDNVPLRKMETHSNEGKEKEVPKASETSPEQAYGFAHPAASRPQRIIWIPRDTSLGGMSEEEAKACRSEGVEAVCGSGAVMNEKGKVDVMLGPDGEGGPPDLGI</sequence>
<feature type="transmembrane region" description="Helical" evidence="8">
    <location>
        <begin position="494"/>
        <end position="521"/>
    </location>
</feature>
<name>A0ABR3F4V4_9AGAR</name>
<feature type="transmembrane region" description="Helical" evidence="8">
    <location>
        <begin position="708"/>
        <end position="732"/>
    </location>
</feature>
<reference evidence="13 14" key="1">
    <citation type="submission" date="2024-02" db="EMBL/GenBank/DDBJ databases">
        <title>A draft genome for the cacao thread blight pathogen Marasmius crinis-equi.</title>
        <authorList>
            <person name="Cohen S.P."/>
            <person name="Baruah I.K."/>
            <person name="Amoako-Attah I."/>
            <person name="Bukari Y."/>
            <person name="Meinhardt L.W."/>
            <person name="Bailey B.A."/>
        </authorList>
    </citation>
    <scope>NUCLEOTIDE SEQUENCE [LARGE SCALE GENOMIC DNA]</scope>
    <source>
        <strain evidence="13 14">GH-76</strain>
    </source>
</reference>
<dbReference type="InterPro" id="IPR027815">
    <property type="entry name" value="CSC1/OSCA1-like_cyt"/>
</dbReference>
<dbReference type="InterPro" id="IPR045122">
    <property type="entry name" value="Csc1-like"/>
</dbReference>
<evidence type="ECO:0000256" key="8">
    <source>
        <dbReference type="SAM" id="Phobius"/>
    </source>
</evidence>
<feature type="domain" description="CSC1/OSCA1-like cytosolic" evidence="12">
    <location>
        <begin position="199"/>
        <end position="347"/>
    </location>
</feature>
<dbReference type="Pfam" id="PF12621">
    <property type="entry name" value="PHM7_ext"/>
    <property type="match status" value="1"/>
</dbReference>
<organism evidence="13 14">
    <name type="scientific">Marasmius crinis-equi</name>
    <dbReference type="NCBI Taxonomy" id="585013"/>
    <lineage>
        <taxon>Eukaryota</taxon>
        <taxon>Fungi</taxon>
        <taxon>Dikarya</taxon>
        <taxon>Basidiomycota</taxon>
        <taxon>Agaricomycotina</taxon>
        <taxon>Agaricomycetes</taxon>
        <taxon>Agaricomycetidae</taxon>
        <taxon>Agaricales</taxon>
        <taxon>Marasmiineae</taxon>
        <taxon>Marasmiaceae</taxon>
        <taxon>Marasmius</taxon>
    </lineage>
</organism>
<evidence type="ECO:0000256" key="3">
    <source>
        <dbReference type="ARBA" id="ARBA00022448"/>
    </source>
</evidence>
<keyword evidence="14" id="KW-1185">Reference proteome</keyword>
<evidence type="ECO:0000256" key="6">
    <source>
        <dbReference type="ARBA" id="ARBA00023136"/>
    </source>
</evidence>
<evidence type="ECO:0000259" key="10">
    <source>
        <dbReference type="Pfam" id="PF12621"/>
    </source>
</evidence>
<dbReference type="PANTHER" id="PTHR13018:SF143">
    <property type="entry name" value="CSC1_OSCA1-LIKE 7TM REGION DOMAIN-CONTAINING PROTEIN"/>
    <property type="match status" value="1"/>
</dbReference>
<evidence type="ECO:0000259" key="11">
    <source>
        <dbReference type="Pfam" id="PF13967"/>
    </source>
</evidence>
<evidence type="ECO:0000256" key="5">
    <source>
        <dbReference type="ARBA" id="ARBA00022989"/>
    </source>
</evidence>
<dbReference type="InterPro" id="IPR022257">
    <property type="entry name" value="PHM7_ext"/>
</dbReference>
<dbReference type="EMBL" id="JBAHYK010001000">
    <property type="protein sequence ID" value="KAL0570068.1"/>
    <property type="molecule type" value="Genomic_DNA"/>
</dbReference>
<dbReference type="InterPro" id="IPR032880">
    <property type="entry name" value="CSC1/OSCA1-like_N"/>
</dbReference>
<protein>
    <submittedName>
        <fullName evidence="13">Phosphate metabolism protein 7</fullName>
    </submittedName>
</protein>
<feature type="transmembrane region" description="Helical" evidence="8">
    <location>
        <begin position="682"/>
        <end position="702"/>
    </location>
</feature>
<comment type="similarity">
    <text evidence="2">Belongs to the CSC1 (TC 1.A.17) family.</text>
</comment>